<proteinExistence type="inferred from homology"/>
<dbReference type="Pfam" id="PF01636">
    <property type="entry name" value="APH"/>
    <property type="match status" value="1"/>
</dbReference>
<gene>
    <name evidence="4" type="ORF">ACERK3_08295</name>
</gene>
<dbReference type="InterPro" id="IPR002575">
    <property type="entry name" value="Aminoglycoside_PTrfase"/>
</dbReference>
<dbReference type="Gene3D" id="3.30.200.20">
    <property type="entry name" value="Phosphorylase Kinase, domain 1"/>
    <property type="match status" value="1"/>
</dbReference>
<evidence type="ECO:0000256" key="2">
    <source>
        <dbReference type="SAM" id="MobiDB-lite"/>
    </source>
</evidence>
<evidence type="ECO:0000313" key="5">
    <source>
        <dbReference type="Proteomes" id="UP001575105"/>
    </source>
</evidence>
<dbReference type="PANTHER" id="PTHR21064">
    <property type="entry name" value="AMINOGLYCOSIDE PHOSPHOTRANSFERASE DOMAIN-CONTAINING PROTEIN-RELATED"/>
    <property type="match status" value="1"/>
</dbReference>
<accession>A0ABV4U3Y6</accession>
<feature type="region of interest" description="Disordered" evidence="2">
    <location>
        <begin position="28"/>
        <end position="52"/>
    </location>
</feature>
<reference evidence="4 5" key="1">
    <citation type="submission" date="2024-08" db="EMBL/GenBank/DDBJ databases">
        <title>Whole-genome sequencing of halo(alkali)philic microorganisms from hypersaline lakes.</title>
        <authorList>
            <person name="Sorokin D.Y."/>
            <person name="Merkel A.Y."/>
            <person name="Messina E."/>
            <person name="Yakimov M."/>
        </authorList>
    </citation>
    <scope>NUCLEOTIDE SEQUENCE [LARGE SCALE GENOMIC DNA]</scope>
    <source>
        <strain evidence="4 5">AB-hyl4</strain>
    </source>
</reference>
<keyword evidence="5" id="KW-1185">Reference proteome</keyword>
<dbReference type="PANTHER" id="PTHR21064:SF6">
    <property type="entry name" value="AMINOGLYCOSIDE PHOSPHOTRANSFERASE DOMAIN-CONTAINING PROTEIN"/>
    <property type="match status" value="1"/>
</dbReference>
<dbReference type="SUPFAM" id="SSF56112">
    <property type="entry name" value="Protein kinase-like (PK-like)"/>
    <property type="match status" value="1"/>
</dbReference>
<sequence length="395" mass="43068">MPEDPSKASKSASSSIGSDVVAISGNAGASGADVSSAASTASASSRPGGSGRAKFGTSELAIVLSHYDIGVVEAIQEFPRGSRKAPKLLVKAETGRYLLKRRARGKNDAEKVAFCHALQIHLADRQFPLPHLIGTRRDNNSMLQWQNHIYELFEYIRGAGYDASLEATGDSGKILGLFHRLLRNFKSRYQPSQGSYHATRTVNSAVQQIPRLLARGPASDKVNEIKKLLDVLLASYENAAERVNSLGLPNWPAQTVHSDWHPGNMLFRGSRVVAVIDYDSARILPRVLDVANGALQFSIIGGGDDPINWPAYIDESRYRRFLRGYDSVPDAMLSHVELKSVPWLMVEALVAEAVIHIAATGSFAHLDGLAFLKMVERKIGWIQKHANHLVQAAAD</sequence>
<dbReference type="EMBL" id="JBGUBD010000004">
    <property type="protein sequence ID" value="MFA9478294.1"/>
    <property type="molecule type" value="Genomic_DNA"/>
</dbReference>
<evidence type="ECO:0000313" key="4">
    <source>
        <dbReference type="EMBL" id="MFA9478294.1"/>
    </source>
</evidence>
<dbReference type="Gene3D" id="3.90.1200.10">
    <property type="match status" value="1"/>
</dbReference>
<dbReference type="Proteomes" id="UP001575105">
    <property type="component" value="Unassembled WGS sequence"/>
</dbReference>
<evidence type="ECO:0000259" key="3">
    <source>
        <dbReference type="Pfam" id="PF01636"/>
    </source>
</evidence>
<dbReference type="InterPro" id="IPR050249">
    <property type="entry name" value="Pseudomonas-type_ThrB"/>
</dbReference>
<name>A0ABV4U3Y6_9BACT</name>
<dbReference type="RefSeq" id="WP_425345217.1">
    <property type="nucleotide sequence ID" value="NZ_JBGUBD010000004.1"/>
</dbReference>
<evidence type="ECO:0000256" key="1">
    <source>
        <dbReference type="ARBA" id="ARBA00038240"/>
    </source>
</evidence>
<feature type="compositionally biased region" description="Low complexity" evidence="2">
    <location>
        <begin position="28"/>
        <end position="47"/>
    </location>
</feature>
<protein>
    <submittedName>
        <fullName evidence="4">Phosphotransferase</fullName>
    </submittedName>
</protein>
<comment type="similarity">
    <text evidence="1">Belongs to the pseudomonas-type ThrB family.</text>
</comment>
<comment type="caution">
    <text evidence="4">The sequence shown here is derived from an EMBL/GenBank/DDBJ whole genome shotgun (WGS) entry which is preliminary data.</text>
</comment>
<dbReference type="InterPro" id="IPR011009">
    <property type="entry name" value="Kinase-like_dom_sf"/>
</dbReference>
<organism evidence="4 5">
    <name type="scientific">Natronomicrosphaera hydrolytica</name>
    <dbReference type="NCBI Taxonomy" id="3242702"/>
    <lineage>
        <taxon>Bacteria</taxon>
        <taxon>Pseudomonadati</taxon>
        <taxon>Planctomycetota</taxon>
        <taxon>Phycisphaerae</taxon>
        <taxon>Phycisphaerales</taxon>
        <taxon>Phycisphaeraceae</taxon>
        <taxon>Natronomicrosphaera</taxon>
    </lineage>
</organism>
<feature type="domain" description="Aminoglycoside phosphotransferase" evidence="3">
    <location>
        <begin position="85"/>
        <end position="294"/>
    </location>
</feature>